<evidence type="ECO:0000313" key="2">
    <source>
        <dbReference type="WBParaSite" id="PSU_v2.g8483.t1"/>
    </source>
</evidence>
<proteinExistence type="predicted"/>
<protein>
    <submittedName>
        <fullName evidence="2">DUF38 domain-containing protein</fullName>
    </submittedName>
</protein>
<evidence type="ECO:0000313" key="1">
    <source>
        <dbReference type="Proteomes" id="UP000887577"/>
    </source>
</evidence>
<reference evidence="2" key="1">
    <citation type="submission" date="2022-11" db="UniProtKB">
        <authorList>
            <consortium name="WormBaseParasite"/>
        </authorList>
    </citation>
    <scope>IDENTIFICATION</scope>
</reference>
<organism evidence="1 2">
    <name type="scientific">Panagrolaimus superbus</name>
    <dbReference type="NCBI Taxonomy" id="310955"/>
    <lineage>
        <taxon>Eukaryota</taxon>
        <taxon>Metazoa</taxon>
        <taxon>Ecdysozoa</taxon>
        <taxon>Nematoda</taxon>
        <taxon>Chromadorea</taxon>
        <taxon>Rhabditida</taxon>
        <taxon>Tylenchina</taxon>
        <taxon>Panagrolaimomorpha</taxon>
        <taxon>Panagrolaimoidea</taxon>
        <taxon>Panagrolaimidae</taxon>
        <taxon>Panagrolaimus</taxon>
    </lineage>
</organism>
<accession>A0A914ZDY0</accession>
<dbReference type="WBParaSite" id="PSU_v2.g8483.t1">
    <property type="protein sequence ID" value="PSU_v2.g8483.t1"/>
    <property type="gene ID" value="PSU_v2.g8483"/>
</dbReference>
<sequence length="251" mass="29572">MSLNFPFPRDVMKRILATENPYIVAKLYKTCKYFPAKFNLILVDSLRHTFRQDVISHEDKATNVNPENVDSFQNLWVIHRFISVTNDPRLSSWISNISRCTIYYLEIRARHLTMNEFEILTNSGNIEHIEINKVYYDNFTTVPLEILVSRIPKASFIAVDYTHVTPSTMKILAESTHETKITNMSLRNIDDIMDDEDYYQFMRKYAEREAQFFVQYEGIPEEYAQKFGTSVKFKNFISKDANPKPHFSYSL</sequence>
<dbReference type="Proteomes" id="UP000887577">
    <property type="component" value="Unplaced"/>
</dbReference>
<keyword evidence="1" id="KW-1185">Reference proteome</keyword>
<dbReference type="AlphaFoldDB" id="A0A914ZDY0"/>
<name>A0A914ZDY0_9BILA</name>